<organism evidence="2 3">
    <name type="scientific">Batillaria attramentaria</name>
    <dbReference type="NCBI Taxonomy" id="370345"/>
    <lineage>
        <taxon>Eukaryota</taxon>
        <taxon>Metazoa</taxon>
        <taxon>Spiralia</taxon>
        <taxon>Lophotrochozoa</taxon>
        <taxon>Mollusca</taxon>
        <taxon>Gastropoda</taxon>
        <taxon>Caenogastropoda</taxon>
        <taxon>Sorbeoconcha</taxon>
        <taxon>Cerithioidea</taxon>
        <taxon>Batillariidae</taxon>
        <taxon>Batillaria</taxon>
    </lineage>
</organism>
<reference evidence="2 3" key="1">
    <citation type="journal article" date="2023" name="Sci. Data">
        <title>Genome assembly of the Korean intertidal mud-creeper Batillaria attramentaria.</title>
        <authorList>
            <person name="Patra A.K."/>
            <person name="Ho P.T."/>
            <person name="Jun S."/>
            <person name="Lee S.J."/>
            <person name="Kim Y."/>
            <person name="Won Y.J."/>
        </authorList>
    </citation>
    <scope>NUCLEOTIDE SEQUENCE [LARGE SCALE GENOMIC DNA]</scope>
    <source>
        <strain evidence="2">Wonlab-2016</strain>
    </source>
</reference>
<evidence type="ECO:0000256" key="1">
    <source>
        <dbReference type="SAM" id="MobiDB-lite"/>
    </source>
</evidence>
<dbReference type="Proteomes" id="UP001519460">
    <property type="component" value="Unassembled WGS sequence"/>
</dbReference>
<protein>
    <submittedName>
        <fullName evidence="2">Uncharacterized protein</fullName>
    </submittedName>
</protein>
<dbReference type="EMBL" id="JACVVK020000089">
    <property type="protein sequence ID" value="KAK7493774.1"/>
    <property type="molecule type" value="Genomic_DNA"/>
</dbReference>
<feature type="compositionally biased region" description="Basic and acidic residues" evidence="1">
    <location>
        <begin position="108"/>
        <end position="118"/>
    </location>
</feature>
<dbReference type="AlphaFoldDB" id="A0ABD0L2Z8"/>
<evidence type="ECO:0000313" key="3">
    <source>
        <dbReference type="Proteomes" id="UP001519460"/>
    </source>
</evidence>
<proteinExistence type="predicted"/>
<feature type="compositionally biased region" description="Basic and acidic residues" evidence="1">
    <location>
        <begin position="70"/>
        <end position="95"/>
    </location>
</feature>
<keyword evidence="3" id="KW-1185">Reference proteome</keyword>
<feature type="non-terminal residue" evidence="2">
    <location>
        <position position="158"/>
    </location>
</feature>
<comment type="caution">
    <text evidence="2">The sequence shown here is derived from an EMBL/GenBank/DDBJ whole genome shotgun (WGS) entry which is preliminary data.</text>
</comment>
<name>A0ABD0L2Z8_9CAEN</name>
<evidence type="ECO:0000313" key="2">
    <source>
        <dbReference type="EMBL" id="KAK7493774.1"/>
    </source>
</evidence>
<accession>A0ABD0L2Z8</accession>
<gene>
    <name evidence="2" type="ORF">BaRGS_00014915</name>
</gene>
<sequence>MSSDPAEEEFRPSRRRIHADPAEEESMQTKQKMSSDPAEENFGPRRRRVQTQQKKEFRPRRRRVQTQQKESSDPAEERVQTPQKKSSDPTEERFRPSRRKVQAQHGGVIKDEQDRREKVSEDIIHTGKPTPGSVYGIGSCQVRSDYASRGSHLRPVTT</sequence>
<feature type="region of interest" description="Disordered" evidence="1">
    <location>
        <begin position="1"/>
        <end position="118"/>
    </location>
</feature>